<dbReference type="SUPFAM" id="SSF53335">
    <property type="entry name" value="S-adenosyl-L-methionine-dependent methyltransferases"/>
    <property type="match status" value="1"/>
</dbReference>
<dbReference type="InterPro" id="IPR029063">
    <property type="entry name" value="SAM-dependent_MTases_sf"/>
</dbReference>
<comment type="similarity">
    <text evidence="2 6">Belongs to the UPF0677 family.</text>
</comment>
<evidence type="ECO:0000256" key="4">
    <source>
        <dbReference type="ARBA" id="ARBA00022679"/>
    </source>
</evidence>
<evidence type="ECO:0000313" key="8">
    <source>
        <dbReference type="Proteomes" id="UP000053707"/>
    </source>
</evidence>
<dbReference type="PANTHER" id="PTHR43619:SF2">
    <property type="entry name" value="S-ADENOSYL-L-METHIONINE-DEPENDENT METHYLTRANSFERASES SUPERFAMILY PROTEIN"/>
    <property type="match status" value="1"/>
</dbReference>
<dbReference type="InterPro" id="IPR011610">
    <property type="entry name" value="SAM_mthyl_Trfase_ML2640-like"/>
</dbReference>
<keyword evidence="3 6" id="KW-0489">Methyltransferase</keyword>
<keyword evidence="5 6" id="KW-0949">S-adenosyl-L-methionine</keyword>
<evidence type="ECO:0000256" key="2">
    <source>
        <dbReference type="ARBA" id="ARBA00008138"/>
    </source>
</evidence>
<dbReference type="Pfam" id="PF04072">
    <property type="entry name" value="LCM"/>
    <property type="match status" value="1"/>
</dbReference>
<dbReference type="FunFam" id="3.40.50.150:FF:000152">
    <property type="entry name" value="S-adenosyl-L-methionine-dependent methyltransferase"/>
    <property type="match status" value="1"/>
</dbReference>
<evidence type="ECO:0000313" key="7">
    <source>
        <dbReference type="EMBL" id="KUI06451.1"/>
    </source>
</evidence>
<dbReference type="Proteomes" id="UP000053707">
    <property type="component" value="Unassembled WGS sequence"/>
</dbReference>
<dbReference type="PANTHER" id="PTHR43619">
    <property type="entry name" value="S-ADENOSYL-L-METHIONINE-DEPENDENT METHYLTRANSFERASE YKTD-RELATED"/>
    <property type="match status" value="1"/>
</dbReference>
<keyword evidence="8" id="KW-1185">Reference proteome</keyword>
<evidence type="ECO:0000256" key="1">
    <source>
        <dbReference type="ARBA" id="ARBA00003907"/>
    </source>
</evidence>
<dbReference type="GO" id="GO:0008168">
    <property type="term" value="F:methyltransferase activity"/>
    <property type="evidence" value="ECO:0007669"/>
    <property type="project" value="UniProtKB-UniRule"/>
</dbReference>
<dbReference type="Gene3D" id="3.40.50.150">
    <property type="entry name" value="Vaccinia Virus protein VP39"/>
    <property type="match status" value="1"/>
</dbReference>
<protein>
    <recommendedName>
        <fullName evidence="6">S-adenosyl-L-methionine-dependent methyltransferase</fullName>
        <ecNumber evidence="6">2.1.1.-</ecNumber>
    </recommendedName>
</protein>
<comment type="caution">
    <text evidence="7">The sequence shown here is derived from an EMBL/GenBank/DDBJ whole genome shotgun (WGS) entry which is preliminary data.</text>
</comment>
<evidence type="ECO:0000256" key="3">
    <source>
        <dbReference type="ARBA" id="ARBA00022603"/>
    </source>
</evidence>
<evidence type="ECO:0000256" key="5">
    <source>
        <dbReference type="ARBA" id="ARBA00022691"/>
    </source>
</evidence>
<keyword evidence="4 7" id="KW-0808">Transferase</keyword>
<comment type="function">
    <text evidence="1 6">Exhibits S-adenosyl-L-methionine-dependent methyltransferase activity.</text>
</comment>
<reference evidence="7 8" key="1">
    <citation type="submission" date="2016-01" db="EMBL/GenBank/DDBJ databases">
        <authorList>
            <consortium name="TB Trials Study Group"/>
            <person name="Sutton G."/>
            <person name="Brinkac L."/>
            <person name="Sanka R."/>
            <person name="Adams M."/>
            <person name="Lau E.L."/>
            <person name="Macaden R."/>
            <person name="Grewal H.M.S."/>
        </authorList>
    </citation>
    <scope>NUCLEOTIDE SEQUENCE [LARGE SCALE GENOMIC DNA]</scope>
    <source>
        <strain evidence="7 8">IS-1744</strain>
    </source>
</reference>
<dbReference type="InterPro" id="IPR007213">
    <property type="entry name" value="Ppm1/Ppm2/Tcmp"/>
</dbReference>
<sequence length="300" mass="32525">MSRTDSDSWDPASSVGTTATMVAAARAIASRESDPLFVDPYAAPLVRAVGIDFFTGLVDGGIEGNDIDGAGADFMARMIAVRTRFFDDFFLTSTGGGIRQAVILASGLDSRSYRLPWPDGTVVYEIDQPQVIEFKTATMASLGASPSAQLRTVGIDLRDDWPNALRDIGFDLAQPAAWSAEGLLVYLPPEAQDKLFDDIGTLSTPGSRLATEYHPDAAATIGERSKAISKQWGENGVHLDISHLFYEGERSHVVDYLTEHGWQVSTKSRPEVFAGYGREFPDTELLAPMRDSLAITATRN</sequence>
<proteinExistence type="inferred from homology"/>
<dbReference type="RefSeq" id="WP_064400096.1">
    <property type="nucleotide sequence ID" value="NZ_LQIR01000069.1"/>
</dbReference>
<accession>A0A117JHF4</accession>
<evidence type="ECO:0000256" key="6">
    <source>
        <dbReference type="RuleBase" id="RU362030"/>
    </source>
</evidence>
<gene>
    <name evidence="7" type="ORF">AU192_08450</name>
</gene>
<dbReference type="GO" id="GO:0032259">
    <property type="term" value="P:methylation"/>
    <property type="evidence" value="ECO:0007669"/>
    <property type="project" value="UniProtKB-KW"/>
</dbReference>
<name>A0A117JHF4_9MYCO</name>
<organism evidence="7 8">
    <name type="scientific">Mycobacterium lehmannii</name>
    <dbReference type="NCBI Taxonomy" id="2048550"/>
    <lineage>
        <taxon>Bacteria</taxon>
        <taxon>Bacillati</taxon>
        <taxon>Actinomycetota</taxon>
        <taxon>Actinomycetes</taxon>
        <taxon>Mycobacteriales</taxon>
        <taxon>Mycobacteriaceae</taxon>
        <taxon>Mycobacterium</taxon>
    </lineage>
</organism>
<dbReference type="EMBL" id="LQIR01000069">
    <property type="protein sequence ID" value="KUI06451.1"/>
    <property type="molecule type" value="Genomic_DNA"/>
</dbReference>
<dbReference type="AlphaFoldDB" id="A0A117JHF4"/>
<dbReference type="NCBIfam" id="TIGR00027">
    <property type="entry name" value="mthyl_TIGR00027"/>
    <property type="match status" value="1"/>
</dbReference>
<dbReference type="EC" id="2.1.1.-" evidence="6"/>